<dbReference type="AlphaFoldDB" id="A0A225WGK5"/>
<feature type="signal peptide" evidence="2">
    <location>
        <begin position="1"/>
        <end position="27"/>
    </location>
</feature>
<dbReference type="EMBL" id="NBNE01000967">
    <property type="protein sequence ID" value="OWZ16259.1"/>
    <property type="molecule type" value="Genomic_DNA"/>
</dbReference>
<dbReference type="Gene3D" id="3.40.50.1110">
    <property type="entry name" value="SGNH hydrolase"/>
    <property type="match status" value="1"/>
</dbReference>
<dbReference type="Pfam" id="PF13472">
    <property type="entry name" value="Lipase_GDSL_2"/>
    <property type="match status" value="1"/>
</dbReference>
<dbReference type="STRING" id="4795.A0A225WGK5"/>
<dbReference type="InterPro" id="IPR045136">
    <property type="entry name" value="Iah1-like"/>
</dbReference>
<organism evidence="4 5">
    <name type="scientific">Phytophthora megakarya</name>
    <dbReference type="NCBI Taxonomy" id="4795"/>
    <lineage>
        <taxon>Eukaryota</taxon>
        <taxon>Sar</taxon>
        <taxon>Stramenopiles</taxon>
        <taxon>Oomycota</taxon>
        <taxon>Peronosporomycetes</taxon>
        <taxon>Peronosporales</taxon>
        <taxon>Peronosporaceae</taxon>
        <taxon>Phytophthora</taxon>
    </lineage>
</organism>
<keyword evidence="2" id="KW-0732">Signal</keyword>
<dbReference type="Proteomes" id="UP000198211">
    <property type="component" value="Unassembled WGS sequence"/>
</dbReference>
<dbReference type="InterPro" id="IPR013830">
    <property type="entry name" value="SGNH_hydro"/>
</dbReference>
<dbReference type="OrthoDB" id="671439at2759"/>
<dbReference type="GO" id="GO:0016787">
    <property type="term" value="F:hydrolase activity"/>
    <property type="evidence" value="ECO:0007669"/>
    <property type="project" value="UniProtKB-KW"/>
</dbReference>
<evidence type="ECO:0000313" key="5">
    <source>
        <dbReference type="Proteomes" id="UP000198211"/>
    </source>
</evidence>
<name>A0A225WGK5_9STRA</name>
<sequence>MTTSIRRNYFVVVCFTLATAFTSSVKCQTTSPSNSSIRPVLLFTGDSLTEQGTSPYLTGWVTLFQNRYSRSGDIITRGLSGYNTKWFLKHAMPVLEHEINVRAYTPPSLITVWLGTNDAVLTNGSASTKHVPVEDYKNNLVNIVDRFRTAVPDGKILLITPAHINDGMRVMIAANRTDDKRGIVDRSNAAMGNYSRACVEVAKSLKVPVLDMYSYFNGLNETARNSMLVDGIHFSAAGNEEVYHQLRNKLNNDFPTLMAALDTWQIPAASQYEAADPWKVTDAYTS</sequence>
<evidence type="ECO:0000259" key="3">
    <source>
        <dbReference type="Pfam" id="PF13472"/>
    </source>
</evidence>
<gene>
    <name evidence="4" type="ORF">PHMEG_0009973</name>
</gene>
<evidence type="ECO:0000313" key="4">
    <source>
        <dbReference type="EMBL" id="OWZ16259.1"/>
    </source>
</evidence>
<reference evidence="5" key="1">
    <citation type="submission" date="2017-03" db="EMBL/GenBank/DDBJ databases">
        <title>Phytopthora megakarya and P. palmivora, two closely related causual agents of cacao black pod achieved similar genome size and gene model numbers by different mechanisms.</title>
        <authorList>
            <person name="Ali S."/>
            <person name="Shao J."/>
            <person name="Larry D.J."/>
            <person name="Kronmiller B."/>
            <person name="Shen D."/>
            <person name="Strem M.D."/>
            <person name="Melnick R.L."/>
            <person name="Guiltinan M.J."/>
            <person name="Tyler B.M."/>
            <person name="Meinhardt L.W."/>
            <person name="Bailey B.A."/>
        </authorList>
    </citation>
    <scope>NUCLEOTIDE SEQUENCE [LARGE SCALE GENOMIC DNA]</scope>
    <source>
        <strain evidence="5">zdho120</strain>
    </source>
</reference>
<dbReference type="PANTHER" id="PTHR14209">
    <property type="entry name" value="ISOAMYL ACETATE-HYDROLYZING ESTERASE 1"/>
    <property type="match status" value="1"/>
</dbReference>
<protein>
    <submittedName>
        <fullName evidence="4">Isoamyl acetate-hydrolyzing esterase</fullName>
    </submittedName>
</protein>
<feature type="chain" id="PRO_5013144186" evidence="2">
    <location>
        <begin position="28"/>
        <end position="286"/>
    </location>
</feature>
<proteinExistence type="predicted"/>
<dbReference type="SUPFAM" id="SSF52266">
    <property type="entry name" value="SGNH hydrolase"/>
    <property type="match status" value="1"/>
</dbReference>
<evidence type="ECO:0000256" key="2">
    <source>
        <dbReference type="SAM" id="SignalP"/>
    </source>
</evidence>
<feature type="domain" description="SGNH hydrolase-type esterase" evidence="3">
    <location>
        <begin position="44"/>
        <end position="240"/>
    </location>
</feature>
<keyword evidence="1" id="KW-0378">Hydrolase</keyword>
<dbReference type="CDD" id="cd01838">
    <property type="entry name" value="Isoamyl_acetate_hydrolase_like"/>
    <property type="match status" value="1"/>
</dbReference>
<dbReference type="PANTHER" id="PTHR14209:SF19">
    <property type="entry name" value="ISOAMYL ACETATE-HYDROLYZING ESTERASE 1 HOMOLOG"/>
    <property type="match status" value="1"/>
</dbReference>
<evidence type="ECO:0000256" key="1">
    <source>
        <dbReference type="ARBA" id="ARBA00022801"/>
    </source>
</evidence>
<comment type="caution">
    <text evidence="4">The sequence shown here is derived from an EMBL/GenBank/DDBJ whole genome shotgun (WGS) entry which is preliminary data.</text>
</comment>
<keyword evidence="5" id="KW-1185">Reference proteome</keyword>
<accession>A0A225WGK5</accession>
<dbReference type="InterPro" id="IPR036514">
    <property type="entry name" value="SGNH_hydro_sf"/>
</dbReference>
<dbReference type="FunFam" id="3.40.50.1110:FF:000002">
    <property type="entry name" value="isoamyl acetate-hydrolyzing esterase 1 homolog"/>
    <property type="match status" value="1"/>
</dbReference>